<gene>
    <name evidence="1" type="ORF">AL072_06265</name>
</gene>
<dbReference type="InterPro" id="IPR010035">
    <property type="entry name" value="Thi_S"/>
</dbReference>
<dbReference type="Proteomes" id="UP000069935">
    <property type="component" value="Chromosome 1"/>
</dbReference>
<accession>A0AAC8VWQ3</accession>
<dbReference type="CDD" id="cd00565">
    <property type="entry name" value="Ubl_ThiS"/>
    <property type="match status" value="1"/>
</dbReference>
<reference evidence="2" key="1">
    <citation type="submission" date="2015-08" db="EMBL/GenBank/DDBJ databases">
        <title>Complete Genome Sequence of Azospirillum thiophilum BV-S.</title>
        <authorList>
            <person name="Fomenkov A."/>
            <person name="Vincze T."/>
            <person name="Grabovich M."/>
            <person name="Dubinina G."/>
            <person name="Orlova M."/>
            <person name="Belousova E."/>
            <person name="Roberts R.J."/>
        </authorList>
    </citation>
    <scope>NUCLEOTIDE SEQUENCE [LARGE SCALE GENOMIC DNA]</scope>
    <source>
        <strain evidence="2">BV-S</strain>
    </source>
</reference>
<dbReference type="PANTHER" id="PTHR34472">
    <property type="entry name" value="SULFUR CARRIER PROTEIN THIS"/>
    <property type="match status" value="1"/>
</dbReference>
<dbReference type="InterPro" id="IPR016155">
    <property type="entry name" value="Mopterin_synth/thiamin_S_b"/>
</dbReference>
<keyword evidence="2" id="KW-1185">Reference proteome</keyword>
<proteinExistence type="predicted"/>
<dbReference type="PANTHER" id="PTHR34472:SF1">
    <property type="entry name" value="SULFUR CARRIER PROTEIN THIS"/>
    <property type="match status" value="1"/>
</dbReference>
<dbReference type="AlphaFoldDB" id="A0AAC8VWQ3"/>
<name>A0AAC8VWQ3_9PROT</name>
<dbReference type="Gene3D" id="3.10.20.30">
    <property type="match status" value="1"/>
</dbReference>
<dbReference type="NCBIfam" id="TIGR01683">
    <property type="entry name" value="thiS"/>
    <property type="match status" value="1"/>
</dbReference>
<organism evidence="1 2">
    <name type="scientific">Azospirillum thiophilum</name>
    <dbReference type="NCBI Taxonomy" id="528244"/>
    <lineage>
        <taxon>Bacteria</taxon>
        <taxon>Pseudomonadati</taxon>
        <taxon>Pseudomonadota</taxon>
        <taxon>Alphaproteobacteria</taxon>
        <taxon>Rhodospirillales</taxon>
        <taxon>Azospirillaceae</taxon>
        <taxon>Azospirillum</taxon>
    </lineage>
</organism>
<protein>
    <submittedName>
        <fullName evidence="1">Thiamine biosynthesis protein ThiS</fullName>
    </submittedName>
</protein>
<reference evidence="1 2" key="2">
    <citation type="journal article" date="2016" name="Genome Announc.">
        <title>Complete Genome Sequence of a Strain of Azospirillum thiophilum Isolated from a Sulfide Spring.</title>
        <authorList>
            <person name="Fomenkov A."/>
            <person name="Vincze T."/>
            <person name="Grabovich M."/>
            <person name="Anton B.P."/>
            <person name="Dubinina G."/>
            <person name="Orlova M."/>
            <person name="Belousova E."/>
            <person name="Roberts R.J."/>
        </authorList>
    </citation>
    <scope>NUCLEOTIDE SEQUENCE [LARGE SCALE GENOMIC DNA]</scope>
    <source>
        <strain evidence="1 2">BV-S</strain>
    </source>
</reference>
<sequence>MSAVLRVNGRDEPLAAASVAELLAARGIAEGTRGVAVALNGTVVPRRQWAGTALRPGDSLEIVRPIQGG</sequence>
<evidence type="ECO:0000313" key="1">
    <source>
        <dbReference type="EMBL" id="ALG70581.1"/>
    </source>
</evidence>
<dbReference type="KEGG" id="ati:AL072_06265"/>
<dbReference type="SUPFAM" id="SSF54285">
    <property type="entry name" value="MoaD/ThiS"/>
    <property type="match status" value="1"/>
</dbReference>
<dbReference type="EMBL" id="CP012401">
    <property type="protein sequence ID" value="ALG70581.1"/>
    <property type="molecule type" value="Genomic_DNA"/>
</dbReference>
<dbReference type="RefSeq" id="WP_045581055.1">
    <property type="nucleotide sequence ID" value="NZ_CP012401.1"/>
</dbReference>
<dbReference type="Pfam" id="PF02597">
    <property type="entry name" value="ThiS"/>
    <property type="match status" value="1"/>
</dbReference>
<evidence type="ECO:0000313" key="2">
    <source>
        <dbReference type="Proteomes" id="UP000069935"/>
    </source>
</evidence>
<dbReference type="InterPro" id="IPR012675">
    <property type="entry name" value="Beta-grasp_dom_sf"/>
</dbReference>
<dbReference type="InterPro" id="IPR003749">
    <property type="entry name" value="ThiS/MoaD-like"/>
</dbReference>